<dbReference type="FunFam" id="3.80.10.10:FF:000129">
    <property type="entry name" value="Leucine-rich repeat receptor-like kinase"/>
    <property type="match status" value="1"/>
</dbReference>
<evidence type="ECO:0000256" key="5">
    <source>
        <dbReference type="ARBA" id="ARBA00022614"/>
    </source>
</evidence>
<evidence type="ECO:0000256" key="16">
    <source>
        <dbReference type="ARBA" id="ARBA00023170"/>
    </source>
</evidence>
<evidence type="ECO:0000256" key="12">
    <source>
        <dbReference type="ARBA" id="ARBA00022840"/>
    </source>
</evidence>
<evidence type="ECO:0000256" key="19">
    <source>
        <dbReference type="ARBA" id="ARBA00048679"/>
    </source>
</evidence>
<keyword evidence="9" id="KW-0677">Repeat</keyword>
<dbReference type="PROSITE" id="PS00108">
    <property type="entry name" value="PROTEIN_KINASE_ST"/>
    <property type="match status" value="1"/>
</dbReference>
<evidence type="ECO:0000256" key="15">
    <source>
        <dbReference type="ARBA" id="ARBA00023157"/>
    </source>
</evidence>
<feature type="region of interest" description="Disordered" evidence="21">
    <location>
        <begin position="937"/>
        <end position="957"/>
    </location>
</feature>
<gene>
    <name evidence="25" type="ORF">SVIM_LOCUS405628</name>
</gene>
<evidence type="ECO:0000313" key="25">
    <source>
        <dbReference type="EMBL" id="VFU56516.1"/>
    </source>
</evidence>
<dbReference type="SMART" id="SM00220">
    <property type="entry name" value="S_TKc"/>
    <property type="match status" value="1"/>
</dbReference>
<accession>A0A6N2MSF5</accession>
<evidence type="ECO:0000256" key="1">
    <source>
        <dbReference type="ARBA" id="ARBA00004167"/>
    </source>
</evidence>
<dbReference type="PROSITE" id="PS00107">
    <property type="entry name" value="PROTEIN_KINASE_ATP"/>
    <property type="match status" value="1"/>
</dbReference>
<dbReference type="Gene3D" id="1.10.510.10">
    <property type="entry name" value="Transferase(Phosphotransferase) domain 1"/>
    <property type="match status" value="1"/>
</dbReference>
<dbReference type="FunFam" id="3.80.10.10:FF:000190">
    <property type="entry name" value="Receptor-like kinase TMK4"/>
    <property type="match status" value="1"/>
</dbReference>
<dbReference type="InterPro" id="IPR011009">
    <property type="entry name" value="Kinase-like_dom_sf"/>
</dbReference>
<dbReference type="EMBL" id="CAADRP010001929">
    <property type="protein sequence ID" value="VFU56516.1"/>
    <property type="molecule type" value="Genomic_DNA"/>
</dbReference>
<evidence type="ECO:0000256" key="6">
    <source>
        <dbReference type="ARBA" id="ARBA00022679"/>
    </source>
</evidence>
<dbReference type="FunFam" id="3.30.200.20:FF:000226">
    <property type="entry name" value="receptor protein kinase TMK1"/>
    <property type="match status" value="1"/>
</dbReference>
<keyword evidence="12 20" id="KW-0067">ATP-binding</keyword>
<sequence length="957" mass="103099">MKPKIADRSAMRKHHKTLVLALFSLVTVVFSATDPNDFALLQAFRGGLENPELLEWPANGDDPCGQSWKHVFCSGSRVTQIQVQDMSLKGVLPQNLNQLTKLQRLGLQKNQFTGALPSLSGLSELQSVYLDANQFDSIPSDCFDGLVSLQFLALDKNNFNASTGWSFPEGLQGSAQLTNLSCMFCNLAGPLPYFLGNLSSLQNLKLSGNNLSGEIPASFKRGMSLQNLWLNDQNGGGLSGTIDVVTTMDSINVLWLHGNQFTGTIPESIGNLTVLQDLNLNGNQLVGFVPDSLAEMPLEHLDLNNNQLMGPIPNFKATEVSYASNAFCQSTPGVPCAPEVMVLLEFLGSLNYPSRLVSSWTGNNPCSWLGLACYNGRVNSIALPGNNLSGTLSPSIAKLGSLTQIKLGSNNLSGQVPENWTSLTSLKTLDLSTNDISPPLPKFAGTVNVVTVGNPLLAGGSHSNPNPSTESGSSGSPPSNPSAPVKGTGSSPGDSSEPTKPKRSSLVGIIAPAASVAVIAILAIPLSIYCYKKRKYTFQAPSSLVIHPRDPSDSDSAVKIVVASNTTGSASTTARSGSASRYSSGVGESHVIEAGNLVISVQVLRNVTKNFASENELGRGGFGVVYKGELDNGTKIAVKRMEAGVISSKAIDEFQAEISVLSKVRHCHLVSLLGYSAEGYERILVYEYMPQGALSNHLFHWKTSKLEPLSWKRRLNIALDVARGMEYLHNLAHRSFIHRDLKSSNILLGDDFRAKVSDFGLVKLAPDGEKSMVTRLAGTFGYLAPEYAVTGKITTKVDVFSFGVVLMELLTGLMALDEDRPEESQYLAAWFWRVKSDQQKLRAAIDPAIDVKDEIFESISTIAELAGHCTTREPNHRPDMGHVVNVLAPLVEQWKPLGDDTEDYGGIDYSLPLNQMVKGWQEAEGKDLSYVDLEDSKSSIPARPAGFAESFTSADGR</sequence>
<dbReference type="GO" id="GO:0004674">
    <property type="term" value="F:protein serine/threonine kinase activity"/>
    <property type="evidence" value="ECO:0007669"/>
    <property type="project" value="UniProtKB-KW"/>
</dbReference>
<keyword evidence="6" id="KW-0808">Transferase</keyword>
<comment type="subcellular location">
    <subcellularLocation>
        <location evidence="1">Membrane</location>
        <topology evidence="1">Single-pass membrane protein</topology>
    </subcellularLocation>
</comment>
<dbReference type="InterPro" id="IPR008271">
    <property type="entry name" value="Ser/Thr_kinase_AS"/>
</dbReference>
<evidence type="ECO:0000256" key="17">
    <source>
        <dbReference type="ARBA" id="ARBA00023180"/>
    </source>
</evidence>
<evidence type="ECO:0000256" key="9">
    <source>
        <dbReference type="ARBA" id="ARBA00022737"/>
    </source>
</evidence>
<dbReference type="GO" id="GO:0005524">
    <property type="term" value="F:ATP binding"/>
    <property type="evidence" value="ECO:0007669"/>
    <property type="project" value="UniProtKB-UniRule"/>
</dbReference>
<dbReference type="PANTHER" id="PTHR47986">
    <property type="entry name" value="OSJNBA0070M12.3 PROTEIN"/>
    <property type="match status" value="1"/>
</dbReference>
<evidence type="ECO:0000256" key="14">
    <source>
        <dbReference type="ARBA" id="ARBA00023136"/>
    </source>
</evidence>
<feature type="compositionally biased region" description="Polar residues" evidence="21">
    <location>
        <begin position="488"/>
        <end position="498"/>
    </location>
</feature>
<evidence type="ECO:0000256" key="4">
    <source>
        <dbReference type="ARBA" id="ARBA00022527"/>
    </source>
</evidence>
<evidence type="ECO:0000259" key="24">
    <source>
        <dbReference type="PROSITE" id="PS50011"/>
    </source>
</evidence>
<keyword evidence="14 22" id="KW-0472">Membrane</keyword>
<feature type="domain" description="Protein kinase" evidence="24">
    <location>
        <begin position="611"/>
        <end position="891"/>
    </location>
</feature>
<evidence type="ECO:0000256" key="10">
    <source>
        <dbReference type="ARBA" id="ARBA00022741"/>
    </source>
</evidence>
<dbReference type="PANTHER" id="PTHR47986:SF13">
    <property type="entry name" value="RECEPTOR PROTEIN KINASE TMK1-LIKE"/>
    <property type="match status" value="1"/>
</dbReference>
<evidence type="ECO:0000256" key="7">
    <source>
        <dbReference type="ARBA" id="ARBA00022692"/>
    </source>
</evidence>
<dbReference type="InterPro" id="IPR052422">
    <property type="entry name" value="Auxin_Ser/Thr_Kinase"/>
</dbReference>
<reference evidence="25" key="1">
    <citation type="submission" date="2019-03" db="EMBL/GenBank/DDBJ databases">
        <authorList>
            <person name="Mank J."/>
            <person name="Almeida P."/>
        </authorList>
    </citation>
    <scope>NUCLEOTIDE SEQUENCE</scope>
    <source>
        <strain evidence="25">78183</strain>
    </source>
</reference>
<keyword evidence="5" id="KW-0433">Leucine-rich repeat</keyword>
<protein>
    <recommendedName>
        <fullName evidence="3">non-specific serine/threonine protein kinase</fullName>
        <ecNumber evidence="3">2.7.11.1</ecNumber>
    </recommendedName>
</protein>
<evidence type="ECO:0000256" key="13">
    <source>
        <dbReference type="ARBA" id="ARBA00022989"/>
    </source>
</evidence>
<dbReference type="Pfam" id="PF00560">
    <property type="entry name" value="LRR_1"/>
    <property type="match status" value="1"/>
</dbReference>
<keyword evidence="10 20" id="KW-0547">Nucleotide-binding</keyword>
<evidence type="ECO:0000256" key="20">
    <source>
        <dbReference type="PROSITE-ProRule" id="PRU10141"/>
    </source>
</evidence>
<feature type="binding site" evidence="20">
    <location>
        <position position="639"/>
    </location>
    <ligand>
        <name>ATP</name>
        <dbReference type="ChEBI" id="CHEBI:30616"/>
    </ligand>
</feature>
<feature type="signal peptide" evidence="23">
    <location>
        <begin position="1"/>
        <end position="31"/>
    </location>
</feature>
<keyword evidence="13 22" id="KW-1133">Transmembrane helix</keyword>
<feature type="transmembrane region" description="Helical" evidence="22">
    <location>
        <begin position="506"/>
        <end position="531"/>
    </location>
</feature>
<dbReference type="InterPro" id="IPR032675">
    <property type="entry name" value="LRR_dom_sf"/>
</dbReference>
<dbReference type="SUPFAM" id="SSF56112">
    <property type="entry name" value="Protein kinase-like (PK-like)"/>
    <property type="match status" value="1"/>
</dbReference>
<keyword evidence="17" id="KW-0325">Glycoprotein</keyword>
<keyword evidence="16" id="KW-0675">Receptor</keyword>
<keyword evidence="8 23" id="KW-0732">Signal</keyword>
<dbReference type="PROSITE" id="PS50011">
    <property type="entry name" value="PROTEIN_KINASE_DOM"/>
    <property type="match status" value="1"/>
</dbReference>
<comment type="catalytic activity">
    <reaction evidence="18">
        <text>L-threonyl-[protein] + ATP = O-phospho-L-threonyl-[protein] + ADP + H(+)</text>
        <dbReference type="Rhea" id="RHEA:46608"/>
        <dbReference type="Rhea" id="RHEA-COMP:11060"/>
        <dbReference type="Rhea" id="RHEA-COMP:11605"/>
        <dbReference type="ChEBI" id="CHEBI:15378"/>
        <dbReference type="ChEBI" id="CHEBI:30013"/>
        <dbReference type="ChEBI" id="CHEBI:30616"/>
        <dbReference type="ChEBI" id="CHEBI:61977"/>
        <dbReference type="ChEBI" id="CHEBI:456216"/>
        <dbReference type="EC" id="2.7.11.1"/>
    </reaction>
</comment>
<evidence type="ECO:0000256" key="8">
    <source>
        <dbReference type="ARBA" id="ARBA00022729"/>
    </source>
</evidence>
<feature type="region of interest" description="Disordered" evidence="21">
    <location>
        <begin position="455"/>
        <end position="503"/>
    </location>
</feature>
<keyword evidence="4" id="KW-0723">Serine/threonine-protein kinase</keyword>
<dbReference type="SUPFAM" id="SSF52058">
    <property type="entry name" value="L domain-like"/>
    <property type="match status" value="2"/>
</dbReference>
<dbReference type="InterPro" id="IPR000719">
    <property type="entry name" value="Prot_kinase_dom"/>
</dbReference>
<keyword evidence="15" id="KW-1015">Disulfide bond</keyword>
<comment type="similarity">
    <text evidence="2">Belongs to the protein kinase superfamily. Ser/Thr protein kinase family.</text>
</comment>
<dbReference type="Pfam" id="PF07714">
    <property type="entry name" value="PK_Tyr_Ser-Thr"/>
    <property type="match status" value="1"/>
</dbReference>
<dbReference type="EC" id="2.7.11.1" evidence="3"/>
<evidence type="ECO:0000256" key="2">
    <source>
        <dbReference type="ARBA" id="ARBA00008684"/>
    </source>
</evidence>
<dbReference type="GO" id="GO:0016020">
    <property type="term" value="C:membrane"/>
    <property type="evidence" value="ECO:0007669"/>
    <property type="project" value="UniProtKB-SubCell"/>
</dbReference>
<name>A0A6N2MSF5_SALVM</name>
<keyword evidence="11" id="KW-0418">Kinase</keyword>
<comment type="catalytic activity">
    <reaction evidence="19">
        <text>L-seryl-[protein] + ATP = O-phospho-L-seryl-[protein] + ADP + H(+)</text>
        <dbReference type="Rhea" id="RHEA:17989"/>
        <dbReference type="Rhea" id="RHEA-COMP:9863"/>
        <dbReference type="Rhea" id="RHEA-COMP:11604"/>
        <dbReference type="ChEBI" id="CHEBI:15378"/>
        <dbReference type="ChEBI" id="CHEBI:29999"/>
        <dbReference type="ChEBI" id="CHEBI:30616"/>
        <dbReference type="ChEBI" id="CHEBI:83421"/>
        <dbReference type="ChEBI" id="CHEBI:456216"/>
        <dbReference type="EC" id="2.7.11.1"/>
    </reaction>
</comment>
<dbReference type="InterPro" id="IPR003591">
    <property type="entry name" value="Leu-rich_rpt_typical-subtyp"/>
</dbReference>
<evidence type="ECO:0000256" key="22">
    <source>
        <dbReference type="SAM" id="Phobius"/>
    </source>
</evidence>
<dbReference type="SMART" id="SM00369">
    <property type="entry name" value="LRR_TYP"/>
    <property type="match status" value="6"/>
</dbReference>
<dbReference type="AlphaFoldDB" id="A0A6N2MSF5"/>
<dbReference type="Pfam" id="PF08263">
    <property type="entry name" value="LRRNT_2"/>
    <property type="match status" value="2"/>
</dbReference>
<dbReference type="InterPro" id="IPR001245">
    <property type="entry name" value="Ser-Thr/Tyr_kinase_cat_dom"/>
</dbReference>
<evidence type="ECO:0000256" key="21">
    <source>
        <dbReference type="SAM" id="MobiDB-lite"/>
    </source>
</evidence>
<evidence type="ECO:0000256" key="3">
    <source>
        <dbReference type="ARBA" id="ARBA00012513"/>
    </source>
</evidence>
<dbReference type="InterPro" id="IPR001611">
    <property type="entry name" value="Leu-rich_rpt"/>
</dbReference>
<evidence type="ECO:0000256" key="18">
    <source>
        <dbReference type="ARBA" id="ARBA00047899"/>
    </source>
</evidence>
<dbReference type="Gene3D" id="3.80.10.10">
    <property type="entry name" value="Ribonuclease Inhibitor"/>
    <property type="match status" value="2"/>
</dbReference>
<dbReference type="InterPro" id="IPR017441">
    <property type="entry name" value="Protein_kinase_ATP_BS"/>
</dbReference>
<dbReference type="CDD" id="cd14066">
    <property type="entry name" value="STKc_IRAK"/>
    <property type="match status" value="1"/>
</dbReference>
<dbReference type="Pfam" id="PF13855">
    <property type="entry name" value="LRR_8"/>
    <property type="match status" value="2"/>
</dbReference>
<organism evidence="25">
    <name type="scientific">Salix viminalis</name>
    <name type="common">Common osier</name>
    <name type="synonym">Basket willow</name>
    <dbReference type="NCBI Taxonomy" id="40686"/>
    <lineage>
        <taxon>Eukaryota</taxon>
        <taxon>Viridiplantae</taxon>
        <taxon>Streptophyta</taxon>
        <taxon>Embryophyta</taxon>
        <taxon>Tracheophyta</taxon>
        <taxon>Spermatophyta</taxon>
        <taxon>Magnoliopsida</taxon>
        <taxon>eudicotyledons</taxon>
        <taxon>Gunneridae</taxon>
        <taxon>Pentapetalae</taxon>
        <taxon>rosids</taxon>
        <taxon>fabids</taxon>
        <taxon>Malpighiales</taxon>
        <taxon>Salicaceae</taxon>
        <taxon>Saliceae</taxon>
        <taxon>Salix</taxon>
    </lineage>
</organism>
<evidence type="ECO:0000256" key="23">
    <source>
        <dbReference type="SAM" id="SignalP"/>
    </source>
</evidence>
<proteinExistence type="inferred from homology"/>
<dbReference type="FunFam" id="1.10.510.10:FF:000198">
    <property type="entry name" value="receptor protein kinase TMK1"/>
    <property type="match status" value="1"/>
</dbReference>
<evidence type="ECO:0000256" key="11">
    <source>
        <dbReference type="ARBA" id="ARBA00022777"/>
    </source>
</evidence>
<dbReference type="InterPro" id="IPR013210">
    <property type="entry name" value="LRR_N_plant-typ"/>
</dbReference>
<keyword evidence="7 22" id="KW-0812">Transmembrane</keyword>
<dbReference type="Gene3D" id="3.30.200.20">
    <property type="entry name" value="Phosphorylase Kinase, domain 1"/>
    <property type="match status" value="1"/>
</dbReference>
<feature type="compositionally biased region" description="Low complexity" evidence="21">
    <location>
        <begin position="463"/>
        <end position="477"/>
    </location>
</feature>
<feature type="chain" id="PRO_5026993552" description="non-specific serine/threonine protein kinase" evidence="23">
    <location>
        <begin position="32"/>
        <end position="957"/>
    </location>
</feature>